<protein>
    <submittedName>
        <fullName evidence="1">Uncharacterized protein</fullName>
    </submittedName>
</protein>
<evidence type="ECO:0000313" key="1">
    <source>
        <dbReference type="EMBL" id="SHL61127.1"/>
    </source>
</evidence>
<comment type="caution">
    <text evidence="1">The sequence shown here is derived from an EMBL/GenBank/DDBJ whole genome shotgun (WGS) entry which is preliminary data.</text>
</comment>
<sequence length="47" mass="5310">MADQRDIEAERARHLRRVCSGFSTTISAESAQRLARLLRLTDGDHAK</sequence>
<gene>
    <name evidence="1" type="ORF">SAMN05216268_105249</name>
</gene>
<dbReference type="EMBL" id="FRBK01000005">
    <property type="protein sequence ID" value="SHL61127.1"/>
    <property type="molecule type" value="Genomic_DNA"/>
</dbReference>
<name>A0A9X8MSA6_9ACTN</name>
<evidence type="ECO:0000313" key="2">
    <source>
        <dbReference type="Proteomes" id="UP000184388"/>
    </source>
</evidence>
<accession>A0A9X8MSA6</accession>
<organism evidence="1 2">
    <name type="scientific">Streptomyces yunnanensis</name>
    <dbReference type="NCBI Taxonomy" id="156453"/>
    <lineage>
        <taxon>Bacteria</taxon>
        <taxon>Bacillati</taxon>
        <taxon>Actinomycetota</taxon>
        <taxon>Actinomycetes</taxon>
        <taxon>Kitasatosporales</taxon>
        <taxon>Streptomycetaceae</taxon>
        <taxon>Streptomyces</taxon>
    </lineage>
</organism>
<reference evidence="2" key="1">
    <citation type="submission" date="2016-11" db="EMBL/GenBank/DDBJ databases">
        <authorList>
            <person name="Jaros S."/>
            <person name="Januszkiewicz K."/>
            <person name="Wedrychowicz H."/>
        </authorList>
    </citation>
    <scope>NUCLEOTIDE SEQUENCE [LARGE SCALE GENOMIC DNA]</scope>
    <source>
        <strain evidence="2">CGMCC 4.3555</strain>
    </source>
</reference>
<dbReference type="AlphaFoldDB" id="A0A9X8MSA6"/>
<dbReference type="Proteomes" id="UP000184388">
    <property type="component" value="Unassembled WGS sequence"/>
</dbReference>
<dbReference type="RefSeq" id="WP_167390734.1">
    <property type="nucleotide sequence ID" value="NZ_FRBK01000005.1"/>
</dbReference>
<proteinExistence type="predicted"/>